<dbReference type="Gene3D" id="1.10.3720.10">
    <property type="entry name" value="MetI-like"/>
    <property type="match status" value="1"/>
</dbReference>
<evidence type="ECO:0000256" key="4">
    <source>
        <dbReference type="ARBA" id="ARBA00022475"/>
    </source>
</evidence>
<dbReference type="AlphaFoldDB" id="A0A031GJF9"/>
<dbReference type="RefSeq" id="WP_034755387.1">
    <property type="nucleotide sequence ID" value="NZ_FPKH01000001.1"/>
</dbReference>
<dbReference type="OrthoDB" id="7255919at2"/>
<dbReference type="InterPro" id="IPR010065">
    <property type="entry name" value="AA_ABC_transptr_permease_3TM"/>
</dbReference>
<dbReference type="GO" id="GO:0006865">
    <property type="term" value="P:amino acid transport"/>
    <property type="evidence" value="ECO:0007669"/>
    <property type="project" value="TreeGrafter"/>
</dbReference>
<evidence type="ECO:0000256" key="5">
    <source>
        <dbReference type="ARBA" id="ARBA00022692"/>
    </source>
</evidence>
<sequence length="216" mass="24140">MISDFSWDNLQFLLEATRWTIGLSLIVFITGGIAGFAVALLRTARSPFLRFISALYIQLVQGTPVLIVLFLTYYGLALFGYKLSPVIAAGAAMTIFASAYLGEIWRGCIEGVQRQQWEASAALALNRYQQLRYVILPQALRHSLPPTVGFMVQIIKNTSITSIIGVVELTRAGQLVSNATFLPFIVFPIVALIYFAMCYPLSRYSHSLERKFHAHR</sequence>
<dbReference type="SUPFAM" id="SSF161098">
    <property type="entry name" value="MetI-like"/>
    <property type="match status" value="1"/>
</dbReference>
<proteinExistence type="inferred from homology"/>
<dbReference type="Pfam" id="PF00528">
    <property type="entry name" value="BPD_transp_1"/>
    <property type="match status" value="1"/>
</dbReference>
<comment type="caution">
    <text evidence="10">The sequence shown here is derived from an EMBL/GenBank/DDBJ whole genome shotgun (WGS) entry which is preliminary data.</text>
</comment>
<keyword evidence="5 8" id="KW-0812">Transmembrane</keyword>
<feature type="transmembrane region" description="Helical" evidence="8">
    <location>
        <begin position="86"/>
        <end position="105"/>
    </location>
</feature>
<dbReference type="InterPro" id="IPR043429">
    <property type="entry name" value="ArtM/GltK/GlnP/TcyL/YhdX-like"/>
</dbReference>
<feature type="transmembrane region" description="Helical" evidence="8">
    <location>
        <begin position="20"/>
        <end position="41"/>
    </location>
</feature>
<feature type="transmembrane region" description="Helical" evidence="8">
    <location>
        <begin position="53"/>
        <end position="74"/>
    </location>
</feature>
<dbReference type="PANTHER" id="PTHR30614:SF34">
    <property type="entry name" value="BLR6398 PROTEIN"/>
    <property type="match status" value="1"/>
</dbReference>
<comment type="similarity">
    <text evidence="2">Belongs to the binding-protein-dependent transport system permease family. HisMQ subfamily.</text>
</comment>
<keyword evidence="3 8" id="KW-0813">Transport</keyword>
<dbReference type="Proteomes" id="UP000182489">
    <property type="component" value="Unassembled WGS sequence"/>
</dbReference>
<dbReference type="CDD" id="cd06261">
    <property type="entry name" value="TM_PBP2"/>
    <property type="match status" value="1"/>
</dbReference>
<evidence type="ECO:0000256" key="3">
    <source>
        <dbReference type="ARBA" id="ARBA00022448"/>
    </source>
</evidence>
<keyword evidence="7 8" id="KW-0472">Membrane</keyword>
<evidence type="ECO:0000256" key="2">
    <source>
        <dbReference type="ARBA" id="ARBA00010072"/>
    </source>
</evidence>
<dbReference type="InterPro" id="IPR000515">
    <property type="entry name" value="MetI-like"/>
</dbReference>
<dbReference type="InterPro" id="IPR035906">
    <property type="entry name" value="MetI-like_sf"/>
</dbReference>
<dbReference type="PANTHER" id="PTHR30614">
    <property type="entry name" value="MEMBRANE COMPONENT OF AMINO ACID ABC TRANSPORTER"/>
    <property type="match status" value="1"/>
</dbReference>
<reference evidence="10 11" key="1">
    <citation type="submission" date="2016-11" db="EMBL/GenBank/DDBJ databases">
        <authorList>
            <person name="Varghese N."/>
            <person name="Submissions S."/>
        </authorList>
    </citation>
    <scope>NUCLEOTIDE SEQUENCE [LARGE SCALE GENOMIC DNA]</scope>
    <source>
        <strain evidence="10 11">NFR18</strain>
    </source>
</reference>
<gene>
    <name evidence="10" type="ORF">SAMN03097694_1414</name>
</gene>
<keyword evidence="4" id="KW-1003">Cell membrane</keyword>
<dbReference type="EMBL" id="FPKH01000001">
    <property type="protein sequence ID" value="SFX27394.1"/>
    <property type="molecule type" value="Genomic_DNA"/>
</dbReference>
<evidence type="ECO:0000313" key="10">
    <source>
        <dbReference type="EMBL" id="SFX27394.1"/>
    </source>
</evidence>
<dbReference type="GO" id="GO:0022857">
    <property type="term" value="F:transmembrane transporter activity"/>
    <property type="evidence" value="ECO:0007669"/>
    <property type="project" value="InterPro"/>
</dbReference>
<evidence type="ECO:0000256" key="7">
    <source>
        <dbReference type="ARBA" id="ARBA00023136"/>
    </source>
</evidence>
<evidence type="ECO:0000256" key="8">
    <source>
        <dbReference type="RuleBase" id="RU363032"/>
    </source>
</evidence>
<protein>
    <submittedName>
        <fullName evidence="10">Polar amino acid transport system permease protein</fullName>
    </submittedName>
</protein>
<feature type="transmembrane region" description="Helical" evidence="8">
    <location>
        <begin position="181"/>
        <end position="202"/>
    </location>
</feature>
<organism evidence="10 11">
    <name type="scientific">Janthinobacterium lividum</name>
    <dbReference type="NCBI Taxonomy" id="29581"/>
    <lineage>
        <taxon>Bacteria</taxon>
        <taxon>Pseudomonadati</taxon>
        <taxon>Pseudomonadota</taxon>
        <taxon>Betaproteobacteria</taxon>
        <taxon>Burkholderiales</taxon>
        <taxon>Oxalobacteraceae</taxon>
        <taxon>Janthinobacterium</taxon>
    </lineage>
</organism>
<feature type="domain" description="ABC transmembrane type-1" evidence="9">
    <location>
        <begin position="17"/>
        <end position="205"/>
    </location>
</feature>
<evidence type="ECO:0000256" key="1">
    <source>
        <dbReference type="ARBA" id="ARBA00004429"/>
    </source>
</evidence>
<name>A0A031GJF9_9BURK</name>
<keyword evidence="6 8" id="KW-1133">Transmembrane helix</keyword>
<evidence type="ECO:0000259" key="9">
    <source>
        <dbReference type="PROSITE" id="PS50928"/>
    </source>
</evidence>
<accession>A0A031GJF9</accession>
<comment type="subcellular location">
    <subcellularLocation>
        <location evidence="1">Cell inner membrane</location>
        <topology evidence="1">Multi-pass membrane protein</topology>
    </subcellularLocation>
    <subcellularLocation>
        <location evidence="8">Cell membrane</location>
        <topology evidence="8">Multi-pass membrane protein</topology>
    </subcellularLocation>
</comment>
<dbReference type="PROSITE" id="PS50928">
    <property type="entry name" value="ABC_TM1"/>
    <property type="match status" value="1"/>
</dbReference>
<evidence type="ECO:0000256" key="6">
    <source>
        <dbReference type="ARBA" id="ARBA00022989"/>
    </source>
</evidence>
<dbReference type="GO" id="GO:0043190">
    <property type="term" value="C:ATP-binding cassette (ABC) transporter complex"/>
    <property type="evidence" value="ECO:0007669"/>
    <property type="project" value="InterPro"/>
</dbReference>
<dbReference type="NCBIfam" id="TIGR01726">
    <property type="entry name" value="HEQRo_perm_3TM"/>
    <property type="match status" value="1"/>
</dbReference>
<evidence type="ECO:0000313" key="11">
    <source>
        <dbReference type="Proteomes" id="UP000182489"/>
    </source>
</evidence>